<reference evidence="4 5" key="1">
    <citation type="submission" date="2017-08" db="EMBL/GenBank/DDBJ databases">
        <title>Virgibacillus indicus sp. nov. and Virgibacillus profoundi sp. nov, two moderately halophilic bacteria isolated from marine sediment by using the Microfluidic Streak Plate.</title>
        <authorList>
            <person name="Xu B."/>
            <person name="Hu B."/>
            <person name="Wang J."/>
            <person name="Zhu Y."/>
            <person name="Huang L."/>
            <person name="Du W."/>
            <person name="Huang Y."/>
        </authorList>
    </citation>
    <scope>NUCLEOTIDE SEQUENCE [LARGE SCALE GENOMIC DNA]</scope>
    <source>
        <strain evidence="4 5">IO3-P2-C2</strain>
    </source>
</reference>
<keyword evidence="3" id="KW-0560">Oxidoreductase</keyword>
<dbReference type="RefSeq" id="WP_094883686.1">
    <property type="nucleotide sequence ID" value="NZ_NPMS01000001.1"/>
</dbReference>
<dbReference type="EMBL" id="NPMS01000001">
    <property type="protein sequence ID" value="OZU90088.1"/>
    <property type="molecule type" value="Genomic_DNA"/>
</dbReference>
<keyword evidence="2" id="KW-0285">Flavoprotein</keyword>
<dbReference type="PANTHER" id="PTHR48105">
    <property type="entry name" value="THIOREDOXIN REDUCTASE 1-RELATED-RELATED"/>
    <property type="match status" value="1"/>
</dbReference>
<organism evidence="4 5">
    <name type="scientific">Virgibacillus indicus</name>
    <dbReference type="NCBI Taxonomy" id="2024554"/>
    <lineage>
        <taxon>Bacteria</taxon>
        <taxon>Bacillati</taxon>
        <taxon>Bacillota</taxon>
        <taxon>Bacilli</taxon>
        <taxon>Bacillales</taxon>
        <taxon>Bacillaceae</taxon>
        <taxon>Virgibacillus</taxon>
    </lineage>
</organism>
<keyword evidence="5" id="KW-1185">Reference proteome</keyword>
<dbReference type="GO" id="GO:0016491">
    <property type="term" value="F:oxidoreductase activity"/>
    <property type="evidence" value="ECO:0007669"/>
    <property type="project" value="UniProtKB-KW"/>
</dbReference>
<dbReference type="NCBIfam" id="TIGR04018">
    <property type="entry name" value="Bthiol_YpdA"/>
    <property type="match status" value="1"/>
</dbReference>
<evidence type="ECO:0000313" key="4">
    <source>
        <dbReference type="EMBL" id="OZU90088.1"/>
    </source>
</evidence>
<sequence length="326" mass="36768">MQEEKVIIVGGGPCGMSCAIELQKLGINPLIIEKENIVNTIYNFPTHQMFFSTSEKLEIGDVPFITENKKPVRNQALAYYRAVAERKKLRVNTFEKVTEVKQHEKKFTIQAKRNTGDTISYSSDYVIIASGYYDQPNYLNIPGEDLEKVTHYFKEAHPYFNKDVAVIGGKNSAVDAAMELHNAGAKVTVFYRGGEYSKSIKPWILPEFDSLVQKELVKLYFNADVTKITNDEVYYTIDGKTSKLKNDFVFAMTGYKPDLQFLEKIGIEIDKLSGVPIYNENTFETTKNGVFIAGVVAAGYNNNKIFIENGRFHGKAIAEAITSKEK</sequence>
<dbReference type="SUPFAM" id="SSF51905">
    <property type="entry name" value="FAD/NAD(P)-binding domain"/>
    <property type="match status" value="1"/>
</dbReference>
<comment type="caution">
    <text evidence="4">The sequence shown here is derived from an EMBL/GenBank/DDBJ whole genome shotgun (WGS) entry which is preliminary data.</text>
</comment>
<dbReference type="Proteomes" id="UP000216498">
    <property type="component" value="Unassembled WGS sequence"/>
</dbReference>
<evidence type="ECO:0000313" key="5">
    <source>
        <dbReference type="Proteomes" id="UP000216498"/>
    </source>
</evidence>
<gene>
    <name evidence="4" type="ORF">CIL03_02815</name>
</gene>
<comment type="cofactor">
    <cofactor evidence="1">
        <name>FAD</name>
        <dbReference type="ChEBI" id="CHEBI:57692"/>
    </cofactor>
</comment>
<proteinExistence type="predicted"/>
<dbReference type="InterPro" id="IPR050097">
    <property type="entry name" value="Ferredoxin-NADP_redctase_2"/>
</dbReference>
<protein>
    <submittedName>
        <fullName evidence="4">Uncharacterized protein</fullName>
    </submittedName>
</protein>
<dbReference type="Gene3D" id="3.50.50.60">
    <property type="entry name" value="FAD/NAD(P)-binding domain"/>
    <property type="match status" value="2"/>
</dbReference>
<accession>A0A265NDH5</accession>
<name>A0A265NDH5_9BACI</name>
<evidence type="ECO:0000256" key="2">
    <source>
        <dbReference type="ARBA" id="ARBA00022630"/>
    </source>
</evidence>
<dbReference type="PRINTS" id="PR00368">
    <property type="entry name" value="FADPNR"/>
</dbReference>
<evidence type="ECO:0000256" key="3">
    <source>
        <dbReference type="ARBA" id="ARBA00023002"/>
    </source>
</evidence>
<dbReference type="OrthoDB" id="9778740at2"/>
<dbReference type="PRINTS" id="PR00469">
    <property type="entry name" value="PNDRDTASEII"/>
</dbReference>
<dbReference type="InterPro" id="IPR036188">
    <property type="entry name" value="FAD/NAD-bd_sf"/>
</dbReference>
<evidence type="ECO:0000256" key="1">
    <source>
        <dbReference type="ARBA" id="ARBA00001974"/>
    </source>
</evidence>
<dbReference type="InterPro" id="IPR023856">
    <property type="entry name" value="Bdr"/>
</dbReference>
<dbReference type="AlphaFoldDB" id="A0A265NDH5"/>
<dbReference type="Pfam" id="PF13738">
    <property type="entry name" value="Pyr_redox_3"/>
    <property type="match status" value="1"/>
</dbReference>